<dbReference type="GO" id="GO:0045087">
    <property type="term" value="P:innate immune response"/>
    <property type="evidence" value="ECO:0007669"/>
    <property type="project" value="UniProtKB-KW"/>
</dbReference>
<evidence type="ECO:0000256" key="3">
    <source>
        <dbReference type="ARBA" id="ARBA00021365"/>
    </source>
</evidence>
<keyword evidence="4" id="KW-1134">Transmembrane beta strand</keyword>
<keyword evidence="13" id="KW-1015">Disulfide bond</keyword>
<evidence type="ECO:0000256" key="5">
    <source>
        <dbReference type="ARBA" id="ARBA00022588"/>
    </source>
</evidence>
<comment type="similarity">
    <text evidence="2">Belongs to the MPEG1 family.</text>
</comment>
<dbReference type="GO" id="GO:0042742">
    <property type="term" value="P:defense response to bacterium"/>
    <property type="evidence" value="ECO:0007669"/>
    <property type="project" value="TreeGrafter"/>
</dbReference>
<evidence type="ECO:0000256" key="20">
    <source>
        <dbReference type="SAM" id="SignalP"/>
    </source>
</evidence>
<evidence type="ECO:0000256" key="7">
    <source>
        <dbReference type="ARBA" id="ARBA00022729"/>
    </source>
</evidence>
<feature type="signal peptide" evidence="20">
    <location>
        <begin position="1"/>
        <end position="27"/>
    </location>
</feature>
<dbReference type="GO" id="GO:0002250">
    <property type="term" value="P:adaptive immune response"/>
    <property type="evidence" value="ECO:0007669"/>
    <property type="project" value="UniProtKB-KW"/>
</dbReference>
<comment type="function">
    <text evidence="18">Pore-forming protein involved in both innate and adaptive immunity. Plays a central role in antigen cross-presentation in dendritic cells by forming a pore in antigen-containing compartments, thereby promoting delivery of antigens for cross-presentation. Also involved in innate immune response following bacterial infection; shows antibacterial activity against a wide spectrum of Gram-positive, Gram-negative and acid-fast bacteria. Reduces the viability of the intracytosolic pathogen L.monocytogenes by inhibiting acidification of the phagocytic vacuole of host cells which restricts bacterial translocation from the vacuole to the cytosol. Required for the antibacterial activity of reactive oxygen species and nitric oxide.</text>
</comment>
<evidence type="ECO:0000256" key="17">
    <source>
        <dbReference type="ARBA" id="ARBA00045657"/>
    </source>
</evidence>
<feature type="domain" description="MACPF" evidence="21">
    <location>
        <begin position="49"/>
        <end position="400"/>
    </location>
</feature>
<dbReference type="InterPro" id="IPR020864">
    <property type="entry name" value="MACPF"/>
</dbReference>
<keyword evidence="10 19" id="KW-1133">Transmembrane helix</keyword>
<keyword evidence="8" id="KW-0832">Ubl conjugation</keyword>
<evidence type="ECO:0000256" key="16">
    <source>
        <dbReference type="ARBA" id="ARBA00030728"/>
    </source>
</evidence>
<evidence type="ECO:0000256" key="12">
    <source>
        <dbReference type="ARBA" id="ARBA00023136"/>
    </source>
</evidence>
<keyword evidence="6 19" id="KW-0812">Transmembrane</keyword>
<accession>A0A0X3NYC1</accession>
<evidence type="ECO:0000256" key="9">
    <source>
        <dbReference type="ARBA" id="ARBA00022859"/>
    </source>
</evidence>
<evidence type="ECO:0000256" key="11">
    <source>
        <dbReference type="ARBA" id="ARBA00023130"/>
    </source>
</evidence>
<keyword evidence="15" id="KW-0968">Cytoplasmic vesicle</keyword>
<evidence type="ECO:0000256" key="10">
    <source>
        <dbReference type="ARBA" id="ARBA00022989"/>
    </source>
</evidence>
<keyword evidence="12 19" id="KW-0472">Membrane</keyword>
<keyword evidence="9" id="KW-0391">Immunity</keyword>
<dbReference type="EMBL" id="GEEE01022523">
    <property type="protein sequence ID" value="JAP40702.1"/>
    <property type="molecule type" value="Transcribed_RNA"/>
</dbReference>
<organism evidence="22">
    <name type="scientific">Schistocephalus solidus</name>
    <name type="common">Tapeworm</name>
    <dbReference type="NCBI Taxonomy" id="70667"/>
    <lineage>
        <taxon>Eukaryota</taxon>
        <taxon>Metazoa</taxon>
        <taxon>Spiralia</taxon>
        <taxon>Lophotrochozoa</taxon>
        <taxon>Platyhelminthes</taxon>
        <taxon>Cestoda</taxon>
        <taxon>Eucestoda</taxon>
        <taxon>Diphyllobothriidea</taxon>
        <taxon>Diphyllobothriidae</taxon>
        <taxon>Schistocephalus</taxon>
    </lineage>
</organism>
<dbReference type="PANTHER" id="PTHR31463">
    <property type="entry name" value="MACROPHAGE-EXPRESSED GENE 1 PROTEIN"/>
    <property type="match status" value="1"/>
</dbReference>
<dbReference type="Pfam" id="PF01823">
    <property type="entry name" value="MACPF"/>
    <property type="match status" value="1"/>
</dbReference>
<dbReference type="PROSITE" id="PS51412">
    <property type="entry name" value="MACPF_2"/>
    <property type="match status" value="1"/>
</dbReference>
<evidence type="ECO:0000256" key="1">
    <source>
        <dbReference type="ARBA" id="ARBA00004265"/>
    </source>
</evidence>
<evidence type="ECO:0000256" key="14">
    <source>
        <dbReference type="ARBA" id="ARBA00023180"/>
    </source>
</evidence>
<keyword evidence="5" id="KW-0399">Innate immunity</keyword>
<evidence type="ECO:0000256" key="8">
    <source>
        <dbReference type="ARBA" id="ARBA00022843"/>
    </source>
</evidence>
<evidence type="ECO:0000256" key="18">
    <source>
        <dbReference type="ARBA" id="ARBA00045689"/>
    </source>
</evidence>
<dbReference type="PANTHER" id="PTHR31463:SF4">
    <property type="entry name" value="MACROPHAGE-EXPRESSED GENE 1 PROTEIN"/>
    <property type="match status" value="1"/>
</dbReference>
<evidence type="ECO:0000256" key="2">
    <source>
        <dbReference type="ARBA" id="ARBA00007256"/>
    </source>
</evidence>
<evidence type="ECO:0000256" key="6">
    <source>
        <dbReference type="ARBA" id="ARBA00022692"/>
    </source>
</evidence>
<evidence type="ECO:0000259" key="21">
    <source>
        <dbReference type="PROSITE" id="PS51412"/>
    </source>
</evidence>
<dbReference type="CDD" id="cd22579">
    <property type="entry name" value="MPEG1_P2"/>
    <property type="match status" value="1"/>
</dbReference>
<dbReference type="GO" id="GO:0030670">
    <property type="term" value="C:phagocytic vesicle membrane"/>
    <property type="evidence" value="ECO:0007669"/>
    <property type="project" value="UniProtKB-SubCell"/>
</dbReference>
<reference evidence="22" key="1">
    <citation type="submission" date="2016-01" db="EMBL/GenBank/DDBJ databases">
        <title>Reference transcriptome for the parasite Schistocephalus solidus: insights into the molecular evolution of parasitism.</title>
        <authorList>
            <person name="Hebert F.O."/>
            <person name="Grambauer S."/>
            <person name="Barber I."/>
            <person name="Landry C.R."/>
            <person name="Aubin-Horth N."/>
        </authorList>
    </citation>
    <scope>NUCLEOTIDE SEQUENCE</scope>
</reference>
<protein>
    <recommendedName>
        <fullName evidence="3">Macrophage-expressed gene 1 protein</fullName>
    </recommendedName>
    <alternativeName>
        <fullName evidence="16">Perforin-2</fullName>
    </alternativeName>
</protein>
<keyword evidence="7 20" id="KW-0732">Signal</keyword>
<gene>
    <name evidence="22" type="ORF">TR158025</name>
</gene>
<dbReference type="InterPro" id="IPR039707">
    <property type="entry name" value="MPEG1"/>
</dbReference>
<evidence type="ECO:0000256" key="19">
    <source>
        <dbReference type="SAM" id="Phobius"/>
    </source>
</evidence>
<feature type="chain" id="PRO_5007050806" description="Macrophage-expressed gene 1 protein" evidence="20">
    <location>
        <begin position="28"/>
        <end position="775"/>
    </location>
</feature>
<proteinExistence type="inferred from homology"/>
<evidence type="ECO:0000313" key="22">
    <source>
        <dbReference type="EMBL" id="JAP40702.1"/>
    </source>
</evidence>
<keyword evidence="11" id="KW-1064">Adaptive immunity</keyword>
<comment type="function">
    <text evidence="17">Pore-forming protein that plays a central role in antigen cross-presentation in dendritic cells by mediating delivery of antigens for cross-presentation. Dendritic cells bridge innate and adaptive immunity by capturing exogenous antigens on MHC class-I molecules and presenting them to naive CD8(+) T-cells. Acts by forming a pore in antigen-containing compartments, promoting the release of antigens into the cytosol, enabling generation of MHCI:peptide complexes and T-cell priming.</text>
</comment>
<evidence type="ECO:0000256" key="4">
    <source>
        <dbReference type="ARBA" id="ARBA00022452"/>
    </source>
</evidence>
<feature type="transmembrane region" description="Helical" evidence="19">
    <location>
        <begin position="733"/>
        <end position="755"/>
    </location>
</feature>
<keyword evidence="14" id="KW-0325">Glycoprotein</keyword>
<evidence type="ECO:0000256" key="15">
    <source>
        <dbReference type="ARBA" id="ARBA00023329"/>
    </source>
</evidence>
<sequence length="775" mass="85740">MPQINLTYPSIIRVVCWCLIFVCRCTGLQDSTFPTSVNILEIESPRQVRSVQCQLRPDQQLLSVLPGSGWDNLINEERGLTIDRERYTLCRFSSDGKLLLPDDVFVENLRSSNIELTSDVFSHFTNYTSLTSYSMNTATDVKMNFASVSGDFSFEKEYIRKAENVNRGLTVRSQLRHRIYAVHQLPDSTLHPRFRNRLLDIAAHLEASNTTVLFNTSDARRDAITQGGEYTGKHFGALVDHIRAAYLADLIVRDYGTHTVTSVEAGAVIAKVDSLSGSSRLLTSSDRLQLRATASSAFMGFFKISTGASTSNVEQSVDKYNSMVSESTVISHGGTHLKASDLNISHWEDSIESNLVAIDRRGRLIFDLITPRTLPELSETMALRLAGVIKAAVERYYAANTVVGCLDPTSSSYDMDANVAADQCDDPLGNGDDPAAENKRMPLGGVYETCSGSDELCAGRPSLNPATGKAECPYGYMAVQLLEPQVRVCSNKCQQNLFWASNCKQECAVTTAYWCAINPQLENSTGGSDLGFLFGGLFTDATTNPVTNAMSCPLYYDAYPLGRRLRVCLSSDKEMGRRYSLPFGGFYACQSGNPLVDALSGDPAASKRVRIERKLRRMDLWMTGRGSPDIFQAAWPKRCPTGYTSHLAVIEDICQVNYCTPANSIKVIQERRLKRPPFIQLPELTARNVDPTVEKILDGPETFRSASGHNYQNINGEWMKAPVPPPHLFSNGWAVASLVLTCCLVIFLIASIIVWRIRRRPFVRRAPVSSITSTA</sequence>
<comment type="subcellular location">
    <subcellularLocation>
        <location evidence="1">Cytoplasmic vesicle</location>
        <location evidence="1">Phagosome membrane</location>
        <topology evidence="1">Multi-pass membrane protein</topology>
    </subcellularLocation>
</comment>
<name>A0A0X3NYC1_SCHSO</name>
<dbReference type="AlphaFoldDB" id="A0A0X3NYC1"/>
<evidence type="ECO:0000256" key="13">
    <source>
        <dbReference type="ARBA" id="ARBA00023157"/>
    </source>
</evidence>